<accession>A0A444YA33</accession>
<evidence type="ECO:0000313" key="2">
    <source>
        <dbReference type="EMBL" id="RYQ98783.1"/>
    </source>
</evidence>
<dbReference type="PANTHER" id="PTHR46328:SF27">
    <property type="entry name" value="OS12G0287500 PROTEIN"/>
    <property type="match status" value="1"/>
</dbReference>
<protein>
    <recommendedName>
        <fullName evidence="1">FAR1 domain-containing protein</fullName>
    </recommendedName>
</protein>
<dbReference type="InterPro" id="IPR004330">
    <property type="entry name" value="FAR1_DNA_bnd_dom"/>
</dbReference>
<evidence type="ECO:0000259" key="1">
    <source>
        <dbReference type="Pfam" id="PF03101"/>
    </source>
</evidence>
<keyword evidence="3" id="KW-1185">Reference proteome</keyword>
<dbReference type="EMBL" id="SDMP01000017">
    <property type="protein sequence ID" value="RYQ98783.1"/>
    <property type="molecule type" value="Genomic_DNA"/>
</dbReference>
<dbReference type="STRING" id="3818.A0A444YA33"/>
<dbReference type="Pfam" id="PF03101">
    <property type="entry name" value="FAR1"/>
    <property type="match status" value="1"/>
</dbReference>
<sequence>MLHLGWMFCPRIHQLKLRSSIQIPKTTYSKIIFLIDTIRKIVYVKKSSERREEGLDIEMEEDGYDEDSFNQAPGNFSMSPEAGLLSAEDVLKLEFSCLEEATIFYEEYSRAKGFTIRQEKKLKNKKGEFVRLEKQDRKREHKVITRCGCPGEMRIKLNSETGKWFVSCFVEDHNHELLPEKFVDYLPLH</sequence>
<dbReference type="AlphaFoldDB" id="A0A444YA33"/>
<gene>
    <name evidence="2" type="ORF">Ahy_B07g086574</name>
</gene>
<dbReference type="PANTHER" id="PTHR46328">
    <property type="entry name" value="FAR-RED IMPAIRED RESPONSIVE (FAR1) FAMILY PROTEIN-RELATED"/>
    <property type="match status" value="1"/>
</dbReference>
<name>A0A444YA33_ARAHY</name>
<reference evidence="2 3" key="1">
    <citation type="submission" date="2019-01" db="EMBL/GenBank/DDBJ databases">
        <title>Sequencing of cultivated peanut Arachis hypogaea provides insights into genome evolution and oil improvement.</title>
        <authorList>
            <person name="Chen X."/>
        </authorList>
    </citation>
    <scope>NUCLEOTIDE SEQUENCE [LARGE SCALE GENOMIC DNA]</scope>
    <source>
        <strain evidence="3">cv. Fuhuasheng</strain>
        <tissue evidence="2">Leaves</tissue>
    </source>
</reference>
<comment type="caution">
    <text evidence="2">The sequence shown here is derived from an EMBL/GenBank/DDBJ whole genome shotgun (WGS) entry which is preliminary data.</text>
</comment>
<proteinExistence type="predicted"/>
<evidence type="ECO:0000313" key="3">
    <source>
        <dbReference type="Proteomes" id="UP000289738"/>
    </source>
</evidence>
<organism evidence="2 3">
    <name type="scientific">Arachis hypogaea</name>
    <name type="common">Peanut</name>
    <dbReference type="NCBI Taxonomy" id="3818"/>
    <lineage>
        <taxon>Eukaryota</taxon>
        <taxon>Viridiplantae</taxon>
        <taxon>Streptophyta</taxon>
        <taxon>Embryophyta</taxon>
        <taxon>Tracheophyta</taxon>
        <taxon>Spermatophyta</taxon>
        <taxon>Magnoliopsida</taxon>
        <taxon>eudicotyledons</taxon>
        <taxon>Gunneridae</taxon>
        <taxon>Pentapetalae</taxon>
        <taxon>rosids</taxon>
        <taxon>fabids</taxon>
        <taxon>Fabales</taxon>
        <taxon>Fabaceae</taxon>
        <taxon>Papilionoideae</taxon>
        <taxon>50 kb inversion clade</taxon>
        <taxon>dalbergioids sensu lato</taxon>
        <taxon>Dalbergieae</taxon>
        <taxon>Pterocarpus clade</taxon>
        <taxon>Arachis</taxon>
    </lineage>
</organism>
<dbReference type="Proteomes" id="UP000289738">
    <property type="component" value="Chromosome B07"/>
</dbReference>
<feature type="domain" description="FAR1" evidence="1">
    <location>
        <begin position="104"/>
        <end position="179"/>
    </location>
</feature>